<feature type="domain" description="DH" evidence="2">
    <location>
        <begin position="737"/>
        <end position="971"/>
    </location>
</feature>
<feature type="compositionally biased region" description="Basic and acidic residues" evidence="1">
    <location>
        <begin position="291"/>
        <end position="304"/>
    </location>
</feature>
<dbReference type="SUPFAM" id="SSF103657">
    <property type="entry name" value="BAR/IMD domain-like"/>
    <property type="match status" value="1"/>
</dbReference>
<feature type="compositionally biased region" description="Polar residues" evidence="1">
    <location>
        <begin position="67"/>
        <end position="76"/>
    </location>
</feature>
<feature type="compositionally biased region" description="Polar residues" evidence="1">
    <location>
        <begin position="315"/>
        <end position="327"/>
    </location>
</feature>
<proteinExistence type="predicted"/>
<feature type="compositionally biased region" description="Basic and acidic residues" evidence="1">
    <location>
        <begin position="973"/>
        <end position="992"/>
    </location>
</feature>
<dbReference type="GO" id="GO:0031991">
    <property type="term" value="P:regulation of actomyosin contractile ring contraction"/>
    <property type="evidence" value="ECO:0007669"/>
    <property type="project" value="TreeGrafter"/>
</dbReference>
<dbReference type="InterPro" id="IPR000219">
    <property type="entry name" value="DH_dom"/>
</dbReference>
<dbReference type="PROSITE" id="PS50010">
    <property type="entry name" value="DH_2"/>
    <property type="match status" value="1"/>
</dbReference>
<dbReference type="PANTHER" id="PTHR22834:SF20">
    <property type="entry name" value="SH3 DOMAIN-CONTAINING PROTEIN"/>
    <property type="match status" value="1"/>
</dbReference>
<dbReference type="GO" id="GO:0005737">
    <property type="term" value="C:cytoplasm"/>
    <property type="evidence" value="ECO:0007669"/>
    <property type="project" value="TreeGrafter"/>
</dbReference>
<dbReference type="OrthoDB" id="10256089at2759"/>
<feature type="compositionally biased region" description="Low complexity" evidence="1">
    <location>
        <begin position="131"/>
        <end position="161"/>
    </location>
</feature>
<dbReference type="SMART" id="SM00325">
    <property type="entry name" value="RhoGEF"/>
    <property type="match status" value="1"/>
</dbReference>
<feature type="region of interest" description="Disordered" evidence="1">
    <location>
        <begin position="1430"/>
        <end position="1455"/>
    </location>
</feature>
<protein>
    <recommendedName>
        <fullName evidence="2">DH domain-containing protein</fullName>
    </recommendedName>
</protein>
<dbReference type="Gene3D" id="1.20.1270.60">
    <property type="entry name" value="Arfaptin homology (AH) domain/BAR domain"/>
    <property type="match status" value="1"/>
</dbReference>
<sequence length="1531" mass="169209">MGEPQQSMHNFAYHPNVANWVQSTSLAQLDDPSDQAVDEEPDAFYQQSHHYTADHEGLSVSAAEMASSRQRQQAPNGTARAAKPAVRSVSGPASSTASTTRAALPGSAGTVKSLAQKFNQVSTSTDSSPTPIRIRSTRPSASPASTAKGPPSSSFSPARPAKQASYGNHTFNNLKPRERPQPAPASPAGIRRTNGRRTSVGDQQTTPSRQKVSSPTRGQKQAEPAPRQPFFGEVIGEHDEVTPGFGISTPASPQGSASSTRLNAVISVPPQPTSPRLRHSRESGLLSPRSSESRSRSVDPRPSHSQEQAPLSPRIRNNSISVETPQHSDPDNGAASLDAAHAMRHSLEETPSFGSPALQLEQPSLDHDVPPALARHNTLKLHTAPGEVTHPPAPRSSTTDFEADESPVLGMPGSFMMTPPIAQNTSPLHSTYIDDHAESQSAPAPGELLQARTFQPSARAPPPEDTASELPRFSQSELSLRESIPIMFAADEEQRPWEHSAQSPLSDVDPHRWRAEPLDSSGTIAYLDEIDDSPTDPFCPSNRDSLQPDDSASMAFYHRPGPEWTPRIPPKPVAGDLTLDSEAYSVINKILNMYTGSSTISPEMAYDSQRQIHKVSPIIAQHQDWGSKETTETYLARLLSDATARETRDGGREENGISIRPPMFNRGYTQVEHHEIEDPAKVPYHSASDPAIKPLTSPPPTATSISTAIDAQSGANDSSESVSTAVDNVEISPALRKRHHIVKELINTECGFACDMMVVYEIFQKTSDNILDDRERRTLFSNSQELSKFSYGLYRALKRAVKPILNRTMPLREGSVDAPDAESTRDSMAQEVLVKELADTTKEQNNPLSMLSPENDRFTTVGAAMNEHLPKMERLYTTYLLNNDDATEFLIAHGKTQKILGWQMACIKGAHGLTQAWDLNSLIVKPVQRLLKYPLLLTDLLGCTPEDHPDYPALKAARDEVIKISERVNSAKKRQDTLREATKEGKKKESKAPRGKNWVKALSGKSDKTKTDASIAKTFDDPQYNYLAQKFGGHFFQLQIVLRDVEKYLDDITGFMVTTNSLILGYINMLDCAPCSDPIIESTWRRQAMAFVELQTVALEDHKSAVRVRIIKPILELWNLHSRPQKLMEQRKKGLTSYVKFKQASDRKEKMDSKTQEAADTFMTINNTLKDELPQLYTLTKQCIISCLQSFILYQNAWWKNCQKKILPLLEYEPEHTTSFSYDLKAYVDRFQSDFASYQAQAMSYATVNRSCLADVQKIFSPVQSLYSDEASSRKSSSRRTESIGSDISTPDPRNRRSDGFTRQRTGTGTELPTFEGPPRSSPQNRYFSPPVPPGNRVLSPISDKSDDTVTQQNTKNAYTSLDGTLDDHGPQYAHLPQPEYLMNMNMMTHSAPTSYPNSHRGSAVFNSALPMSISDSPTQFSHQITHQLANAGPLNSPPYQQPSSAELPGSPPADMDEPEVLFLAASLFEFNIAHDRREGGIPYLVYVPGEIFDVIGMKGELWLARNQDDGSRTVGWIWEKHFARILPEDA</sequence>
<evidence type="ECO:0000313" key="4">
    <source>
        <dbReference type="Proteomes" id="UP000799779"/>
    </source>
</evidence>
<feature type="compositionally biased region" description="Basic and acidic residues" evidence="1">
    <location>
        <begin position="1293"/>
        <end position="1302"/>
    </location>
</feature>
<dbReference type="InterPro" id="IPR001331">
    <property type="entry name" value="GDS_CDC24_CS"/>
</dbReference>
<dbReference type="Gene3D" id="1.20.900.10">
    <property type="entry name" value="Dbl homology (DH) domain"/>
    <property type="match status" value="1"/>
</dbReference>
<feature type="region of interest" description="Disordered" evidence="1">
    <location>
        <begin position="973"/>
        <end position="996"/>
    </location>
</feature>
<dbReference type="CDD" id="cd07589">
    <property type="entry name" value="BAR_DNMBP"/>
    <property type="match status" value="1"/>
</dbReference>
<reference evidence="3" key="1">
    <citation type="journal article" date="2020" name="Stud. Mycol.">
        <title>101 Dothideomycetes genomes: a test case for predicting lifestyles and emergence of pathogens.</title>
        <authorList>
            <person name="Haridas S."/>
            <person name="Albert R."/>
            <person name="Binder M."/>
            <person name="Bloem J."/>
            <person name="Labutti K."/>
            <person name="Salamov A."/>
            <person name="Andreopoulos B."/>
            <person name="Baker S."/>
            <person name="Barry K."/>
            <person name="Bills G."/>
            <person name="Bluhm B."/>
            <person name="Cannon C."/>
            <person name="Castanera R."/>
            <person name="Culley D."/>
            <person name="Daum C."/>
            <person name="Ezra D."/>
            <person name="Gonzalez J."/>
            <person name="Henrissat B."/>
            <person name="Kuo A."/>
            <person name="Liang C."/>
            <person name="Lipzen A."/>
            <person name="Lutzoni F."/>
            <person name="Magnuson J."/>
            <person name="Mondo S."/>
            <person name="Nolan M."/>
            <person name="Ohm R."/>
            <person name="Pangilinan J."/>
            <person name="Park H.-J."/>
            <person name="Ramirez L."/>
            <person name="Alfaro M."/>
            <person name="Sun H."/>
            <person name="Tritt A."/>
            <person name="Yoshinaga Y."/>
            <person name="Zwiers L.-H."/>
            <person name="Turgeon B."/>
            <person name="Goodwin S."/>
            <person name="Spatafora J."/>
            <person name="Crous P."/>
            <person name="Grigoriev I."/>
        </authorList>
    </citation>
    <scope>NUCLEOTIDE SEQUENCE</scope>
    <source>
        <strain evidence="3">CBS 123094</strain>
    </source>
</reference>
<organism evidence="3 4">
    <name type="scientific">Amniculicola lignicola CBS 123094</name>
    <dbReference type="NCBI Taxonomy" id="1392246"/>
    <lineage>
        <taxon>Eukaryota</taxon>
        <taxon>Fungi</taxon>
        <taxon>Dikarya</taxon>
        <taxon>Ascomycota</taxon>
        <taxon>Pezizomycotina</taxon>
        <taxon>Dothideomycetes</taxon>
        <taxon>Pleosporomycetidae</taxon>
        <taxon>Pleosporales</taxon>
        <taxon>Amniculicolaceae</taxon>
        <taxon>Amniculicola</taxon>
    </lineage>
</organism>
<dbReference type="PANTHER" id="PTHR22834">
    <property type="entry name" value="NUCLEAR FUSION PROTEIN FUS2"/>
    <property type="match status" value="1"/>
</dbReference>
<feature type="compositionally biased region" description="Low complexity" evidence="1">
    <location>
        <begin position="93"/>
        <end position="103"/>
    </location>
</feature>
<evidence type="ECO:0000259" key="2">
    <source>
        <dbReference type="PROSITE" id="PS50010"/>
    </source>
</evidence>
<evidence type="ECO:0000313" key="3">
    <source>
        <dbReference type="EMBL" id="KAF2003576.1"/>
    </source>
</evidence>
<feature type="region of interest" description="Disordered" evidence="1">
    <location>
        <begin position="456"/>
        <end position="476"/>
    </location>
</feature>
<feature type="compositionally biased region" description="Polar residues" evidence="1">
    <location>
        <begin position="196"/>
        <end position="219"/>
    </location>
</feature>
<feature type="compositionally biased region" description="Polar residues" evidence="1">
    <location>
        <begin position="116"/>
        <end position="130"/>
    </location>
</feature>
<name>A0A6A5X0V3_9PLEO</name>
<feature type="region of interest" description="Disordered" evidence="1">
    <location>
        <begin position="1270"/>
        <end position="1352"/>
    </location>
</feature>
<feature type="region of interest" description="Disordered" evidence="1">
    <location>
        <begin position="48"/>
        <end position="403"/>
    </location>
</feature>
<dbReference type="Proteomes" id="UP000799779">
    <property type="component" value="Unassembled WGS sequence"/>
</dbReference>
<dbReference type="InterPro" id="IPR051492">
    <property type="entry name" value="Dynamin-Rho_GEF"/>
</dbReference>
<dbReference type="GO" id="GO:0032955">
    <property type="term" value="P:regulation of division septum assembly"/>
    <property type="evidence" value="ECO:0007669"/>
    <property type="project" value="TreeGrafter"/>
</dbReference>
<feature type="region of interest" description="Disordered" evidence="1">
    <location>
        <begin position="493"/>
        <end position="512"/>
    </location>
</feature>
<accession>A0A6A5X0V3</accession>
<dbReference type="GO" id="GO:0035556">
    <property type="term" value="P:intracellular signal transduction"/>
    <property type="evidence" value="ECO:0007669"/>
    <property type="project" value="InterPro"/>
</dbReference>
<dbReference type="SUPFAM" id="SSF48065">
    <property type="entry name" value="DBL homology domain (DH-domain)"/>
    <property type="match status" value="1"/>
</dbReference>
<dbReference type="GO" id="GO:0005085">
    <property type="term" value="F:guanyl-nucleotide exchange factor activity"/>
    <property type="evidence" value="ECO:0007669"/>
    <property type="project" value="InterPro"/>
</dbReference>
<dbReference type="InterPro" id="IPR027267">
    <property type="entry name" value="AH/BAR_dom_sf"/>
</dbReference>
<gene>
    <name evidence="3" type="ORF">P154DRAFT_486865</name>
</gene>
<dbReference type="InterPro" id="IPR035899">
    <property type="entry name" value="DBL_dom_sf"/>
</dbReference>
<feature type="compositionally biased region" description="Polar residues" evidence="1">
    <location>
        <begin position="249"/>
        <end position="262"/>
    </location>
</feature>
<dbReference type="Pfam" id="PF00621">
    <property type="entry name" value="RhoGEF"/>
    <property type="match status" value="1"/>
</dbReference>
<evidence type="ECO:0000256" key="1">
    <source>
        <dbReference type="SAM" id="MobiDB-lite"/>
    </source>
</evidence>
<dbReference type="PROSITE" id="PS00741">
    <property type="entry name" value="DH_1"/>
    <property type="match status" value="1"/>
</dbReference>
<keyword evidence="4" id="KW-1185">Reference proteome</keyword>
<dbReference type="EMBL" id="ML977572">
    <property type="protein sequence ID" value="KAF2003576.1"/>
    <property type="molecule type" value="Genomic_DNA"/>
</dbReference>